<evidence type="ECO:0000256" key="2">
    <source>
        <dbReference type="SAM" id="Phobius"/>
    </source>
</evidence>
<feature type="compositionally biased region" description="Low complexity" evidence="1">
    <location>
        <begin position="104"/>
        <end position="115"/>
    </location>
</feature>
<keyword evidence="2" id="KW-1133">Transmembrane helix</keyword>
<feature type="transmembrane region" description="Helical" evidence="2">
    <location>
        <begin position="6"/>
        <end position="27"/>
    </location>
</feature>
<dbReference type="CDD" id="cd00118">
    <property type="entry name" value="LysM"/>
    <property type="match status" value="1"/>
</dbReference>
<keyword evidence="5" id="KW-1185">Reference proteome</keyword>
<dbReference type="Pfam" id="PF01476">
    <property type="entry name" value="LysM"/>
    <property type="match status" value="1"/>
</dbReference>
<dbReference type="EMBL" id="JAUSVP010000023">
    <property type="protein sequence ID" value="MDQ0450003.1"/>
    <property type="molecule type" value="Genomic_DNA"/>
</dbReference>
<feature type="compositionally biased region" description="Low complexity" evidence="1">
    <location>
        <begin position="240"/>
        <end position="250"/>
    </location>
</feature>
<gene>
    <name evidence="4" type="ORF">QO012_004528</name>
</gene>
<comment type="caution">
    <text evidence="4">The sequence shown here is derived from an EMBL/GenBank/DDBJ whole genome shotgun (WGS) entry which is preliminary data.</text>
</comment>
<evidence type="ECO:0000259" key="3">
    <source>
        <dbReference type="PROSITE" id="PS51782"/>
    </source>
</evidence>
<evidence type="ECO:0000313" key="5">
    <source>
        <dbReference type="Proteomes" id="UP001231124"/>
    </source>
</evidence>
<feature type="region of interest" description="Disordered" evidence="1">
    <location>
        <begin position="91"/>
        <end position="158"/>
    </location>
</feature>
<proteinExistence type="predicted"/>
<feature type="compositionally biased region" description="Basic and acidic residues" evidence="1">
    <location>
        <begin position="326"/>
        <end position="344"/>
    </location>
</feature>
<dbReference type="Gene3D" id="3.10.350.10">
    <property type="entry name" value="LysM domain"/>
    <property type="match status" value="1"/>
</dbReference>
<organism evidence="4 5">
    <name type="scientific">Methylobacterium aerolatum</name>
    <dbReference type="NCBI Taxonomy" id="418708"/>
    <lineage>
        <taxon>Bacteria</taxon>
        <taxon>Pseudomonadati</taxon>
        <taxon>Pseudomonadota</taxon>
        <taxon>Alphaproteobacteria</taxon>
        <taxon>Hyphomicrobiales</taxon>
        <taxon>Methylobacteriaceae</taxon>
        <taxon>Methylobacterium</taxon>
    </lineage>
</organism>
<protein>
    <submittedName>
        <fullName evidence="4">Nucleoid-associated protein YgaU</fullName>
    </submittedName>
</protein>
<keyword evidence="2" id="KW-0472">Membrane</keyword>
<dbReference type="InterPro" id="IPR018392">
    <property type="entry name" value="LysM"/>
</dbReference>
<dbReference type="RefSeq" id="WP_238206828.1">
    <property type="nucleotide sequence ID" value="NZ_BPQE01000029.1"/>
</dbReference>
<dbReference type="InterPro" id="IPR013783">
    <property type="entry name" value="Ig-like_fold"/>
</dbReference>
<feature type="compositionally biased region" description="Basic and acidic residues" evidence="1">
    <location>
        <begin position="458"/>
        <end position="468"/>
    </location>
</feature>
<sequence length="565" mass="57713">MSTGPRRILVTALLSLLVGLGVLRALFGGRRSQSRPLHTVEDPVRLPHPTPGRRRRLAAGLLLGLLLIGIAGIAYVRRDALFGPAPRPADGGSPLAILSDPEAGPRSGTGSSPTRTPTPPPEAGPRPGAQALGEPHAAREPNRQAAAPAPPALAPFPPAVPPVTAPSFDVVRVDPTGDAVVAGRAAPNSTVALLVDGKPVASAKADADGWFTLPPLTLPTGSSEVGLRATDAQGAEHRSSATVAVVVSPSRDAKPLIAVTTPDRPTVVLSQPDRPATGGPVASGPAAAPPRPTRGGGSAEADASGRGDGASPAGEGAPATGSQADADARSRDGTDRATRTDRPDAATAPKIVSIDAQEGGRLFVTARGAPGADLRLYLNDTLIAPATVGRDGTVTFTIGQGVKPGAYTVRLDLVDPATGKVRDRAEVPFQAPVPGRDDGVEYAAGPQDPRGDAGGSQARRDDPAERPRPPSSTGSLAANSAPGPAKNASEVYVPGIETARIVRGDSLWRISRRAYGEGVRYTLIYDANQDQIRDPDLIYPGQVFVLPGKPAQEPDAEAGAGGRRE</sequence>
<dbReference type="PANTHER" id="PTHR34700">
    <property type="entry name" value="POTASSIUM BINDING PROTEIN KBP"/>
    <property type="match status" value="1"/>
</dbReference>
<evidence type="ECO:0000256" key="1">
    <source>
        <dbReference type="SAM" id="MobiDB-lite"/>
    </source>
</evidence>
<dbReference type="InterPro" id="IPR052196">
    <property type="entry name" value="Bact_Kbp"/>
</dbReference>
<feature type="region of interest" description="Disordered" evidence="1">
    <location>
        <begin position="33"/>
        <end position="52"/>
    </location>
</feature>
<name>A0ABU0I5V6_9HYPH</name>
<accession>A0ABU0I5V6</accession>
<dbReference type="SMART" id="SM00257">
    <property type="entry name" value="LysM"/>
    <property type="match status" value="1"/>
</dbReference>
<feature type="region of interest" description="Disordered" evidence="1">
    <location>
        <begin position="423"/>
        <end position="488"/>
    </location>
</feature>
<feature type="transmembrane region" description="Helical" evidence="2">
    <location>
        <begin position="57"/>
        <end position="76"/>
    </location>
</feature>
<reference evidence="4 5" key="1">
    <citation type="submission" date="2023-07" db="EMBL/GenBank/DDBJ databases">
        <title>Genomic Encyclopedia of Type Strains, Phase IV (KMG-IV): sequencing the most valuable type-strain genomes for metagenomic binning, comparative biology and taxonomic classification.</title>
        <authorList>
            <person name="Goeker M."/>
        </authorList>
    </citation>
    <scope>NUCLEOTIDE SEQUENCE [LARGE SCALE GENOMIC DNA]</scope>
    <source>
        <strain evidence="4 5">DSM 19013</strain>
    </source>
</reference>
<feature type="compositionally biased region" description="Pro residues" evidence="1">
    <location>
        <begin position="148"/>
        <end position="158"/>
    </location>
</feature>
<dbReference type="Gene3D" id="2.60.40.10">
    <property type="entry name" value="Immunoglobulins"/>
    <property type="match status" value="1"/>
</dbReference>
<dbReference type="PROSITE" id="PS51782">
    <property type="entry name" value="LYSM"/>
    <property type="match status" value="1"/>
</dbReference>
<dbReference type="Proteomes" id="UP001231124">
    <property type="component" value="Unassembled WGS sequence"/>
</dbReference>
<evidence type="ECO:0000313" key="4">
    <source>
        <dbReference type="EMBL" id="MDQ0450003.1"/>
    </source>
</evidence>
<feature type="compositionally biased region" description="Low complexity" evidence="1">
    <location>
        <begin position="275"/>
        <end position="286"/>
    </location>
</feature>
<keyword evidence="2" id="KW-0812">Transmembrane</keyword>
<feature type="domain" description="LysM" evidence="3">
    <location>
        <begin position="497"/>
        <end position="546"/>
    </location>
</feature>
<dbReference type="InterPro" id="IPR036779">
    <property type="entry name" value="LysM_dom_sf"/>
</dbReference>
<dbReference type="PANTHER" id="PTHR34700:SF4">
    <property type="entry name" value="PHAGE-LIKE ELEMENT PBSX PROTEIN XKDP"/>
    <property type="match status" value="1"/>
</dbReference>
<feature type="region of interest" description="Disordered" evidence="1">
    <location>
        <begin position="217"/>
        <end position="351"/>
    </location>
</feature>